<dbReference type="AlphaFoldDB" id="A0A8H3KUG6"/>
<proteinExistence type="predicted"/>
<organism evidence="2 3">
    <name type="scientific">Rhizophagus clarus</name>
    <dbReference type="NCBI Taxonomy" id="94130"/>
    <lineage>
        <taxon>Eukaryota</taxon>
        <taxon>Fungi</taxon>
        <taxon>Fungi incertae sedis</taxon>
        <taxon>Mucoromycota</taxon>
        <taxon>Glomeromycotina</taxon>
        <taxon>Glomeromycetes</taxon>
        <taxon>Glomerales</taxon>
        <taxon>Glomeraceae</taxon>
        <taxon>Rhizophagus</taxon>
    </lineage>
</organism>
<feature type="region of interest" description="Disordered" evidence="1">
    <location>
        <begin position="108"/>
        <end position="128"/>
    </location>
</feature>
<evidence type="ECO:0000256" key="1">
    <source>
        <dbReference type="SAM" id="MobiDB-lite"/>
    </source>
</evidence>
<dbReference type="Proteomes" id="UP000615446">
    <property type="component" value="Unassembled WGS sequence"/>
</dbReference>
<dbReference type="OrthoDB" id="2424604at2759"/>
<gene>
    <name evidence="2" type="ORF">RCL2_000152400</name>
</gene>
<accession>A0A8H3KUG6</accession>
<reference evidence="2" key="1">
    <citation type="submission" date="2019-10" db="EMBL/GenBank/DDBJ databases">
        <title>Conservation and host-specific expression of non-tandemly repeated heterogenous ribosome RNA gene in arbuscular mycorrhizal fungi.</title>
        <authorList>
            <person name="Maeda T."/>
            <person name="Kobayashi Y."/>
            <person name="Nakagawa T."/>
            <person name="Ezawa T."/>
            <person name="Yamaguchi K."/>
            <person name="Bino T."/>
            <person name="Nishimoto Y."/>
            <person name="Shigenobu S."/>
            <person name="Kawaguchi M."/>
        </authorList>
    </citation>
    <scope>NUCLEOTIDE SEQUENCE</scope>
    <source>
        <strain evidence="2">HR1</strain>
    </source>
</reference>
<dbReference type="EMBL" id="BLAL01000011">
    <property type="protein sequence ID" value="GES74024.1"/>
    <property type="molecule type" value="Genomic_DNA"/>
</dbReference>
<sequence length="174" mass="19453">MLRLISLSIKQFVRIGGEIQEGNDITAAIKNIAGTSVAHIEPNRTKESKGKSMTIPGISNWFEWTWPIEGEDAGYIKARAMPNVGNWTSFSPAQIQKFAKGEINQPLPQVSESTEPKSPWKIPIPHTSENKGLCLRNRSMSHKEYTTRPPLDMTEFPLSSGWATKEAQKYGKKV</sequence>
<comment type="caution">
    <text evidence="2">The sequence shown here is derived from an EMBL/GenBank/DDBJ whole genome shotgun (WGS) entry which is preliminary data.</text>
</comment>
<name>A0A8H3KUG6_9GLOM</name>
<evidence type="ECO:0000313" key="2">
    <source>
        <dbReference type="EMBL" id="GES74024.1"/>
    </source>
</evidence>
<evidence type="ECO:0000313" key="3">
    <source>
        <dbReference type="Proteomes" id="UP000615446"/>
    </source>
</evidence>
<protein>
    <submittedName>
        <fullName evidence="2">Uncharacterized protein</fullName>
    </submittedName>
</protein>